<sequence length="217" mass="24572">MCHKTTVFFTVCAHSRKVPTVKCGKALWWKPKLSKDQCIVTRMAELVRGWCAECEAVFKANGINSTVAKDFDPRSADFISRYWAYKSQAGWVGPMDATLFPKDLVERKDEIVCNTLNDTRYEIYALRREIEVYGADRICIEKLFNCVAPGPSDFPTIIEKARRLTLEWGIFGGMDEPLFPRISSFPASKAKAPEMAAQDPTGDAPERVSQGEVYNWE</sequence>
<name>A0A9P9KZK3_FUSSL</name>
<feature type="region of interest" description="Disordered" evidence="1">
    <location>
        <begin position="190"/>
        <end position="217"/>
    </location>
</feature>
<gene>
    <name evidence="2" type="ORF">B0J15DRAFT_576505</name>
</gene>
<protein>
    <submittedName>
        <fullName evidence="2">Uncharacterized protein</fullName>
    </submittedName>
</protein>
<dbReference type="AlphaFoldDB" id="A0A9P9KZK3"/>
<reference evidence="2" key="1">
    <citation type="journal article" date="2021" name="Nat. Commun.">
        <title>Genetic determinants of endophytism in the Arabidopsis root mycobiome.</title>
        <authorList>
            <person name="Mesny F."/>
            <person name="Miyauchi S."/>
            <person name="Thiergart T."/>
            <person name="Pickel B."/>
            <person name="Atanasova L."/>
            <person name="Karlsson M."/>
            <person name="Huettel B."/>
            <person name="Barry K.W."/>
            <person name="Haridas S."/>
            <person name="Chen C."/>
            <person name="Bauer D."/>
            <person name="Andreopoulos W."/>
            <person name="Pangilinan J."/>
            <person name="LaButti K."/>
            <person name="Riley R."/>
            <person name="Lipzen A."/>
            <person name="Clum A."/>
            <person name="Drula E."/>
            <person name="Henrissat B."/>
            <person name="Kohler A."/>
            <person name="Grigoriev I.V."/>
            <person name="Martin F.M."/>
            <person name="Hacquard S."/>
        </authorList>
    </citation>
    <scope>NUCLEOTIDE SEQUENCE</scope>
    <source>
        <strain evidence="2">FSSC 5 MPI-SDFR-AT-0091</strain>
    </source>
</reference>
<dbReference type="EMBL" id="JAGTJS010000004">
    <property type="protein sequence ID" value="KAH7271469.1"/>
    <property type="molecule type" value="Genomic_DNA"/>
</dbReference>
<keyword evidence="3" id="KW-1185">Reference proteome</keyword>
<comment type="caution">
    <text evidence="2">The sequence shown here is derived from an EMBL/GenBank/DDBJ whole genome shotgun (WGS) entry which is preliminary data.</text>
</comment>
<proteinExistence type="predicted"/>
<accession>A0A9P9KZK3</accession>
<dbReference type="OrthoDB" id="4979898at2759"/>
<evidence type="ECO:0000256" key="1">
    <source>
        <dbReference type="SAM" id="MobiDB-lite"/>
    </source>
</evidence>
<dbReference type="Proteomes" id="UP000736672">
    <property type="component" value="Unassembled WGS sequence"/>
</dbReference>
<evidence type="ECO:0000313" key="3">
    <source>
        <dbReference type="Proteomes" id="UP000736672"/>
    </source>
</evidence>
<organism evidence="2 3">
    <name type="scientific">Fusarium solani</name>
    <name type="common">Filamentous fungus</name>
    <dbReference type="NCBI Taxonomy" id="169388"/>
    <lineage>
        <taxon>Eukaryota</taxon>
        <taxon>Fungi</taxon>
        <taxon>Dikarya</taxon>
        <taxon>Ascomycota</taxon>
        <taxon>Pezizomycotina</taxon>
        <taxon>Sordariomycetes</taxon>
        <taxon>Hypocreomycetidae</taxon>
        <taxon>Hypocreales</taxon>
        <taxon>Nectriaceae</taxon>
        <taxon>Fusarium</taxon>
        <taxon>Fusarium solani species complex</taxon>
    </lineage>
</organism>
<evidence type="ECO:0000313" key="2">
    <source>
        <dbReference type="EMBL" id="KAH7271469.1"/>
    </source>
</evidence>